<dbReference type="KEGG" id="pbap:Pla133_12520"/>
<reference evidence="2 3" key="1">
    <citation type="submission" date="2019-02" db="EMBL/GenBank/DDBJ databases">
        <title>Deep-cultivation of Planctomycetes and their phenomic and genomic characterization uncovers novel biology.</title>
        <authorList>
            <person name="Wiegand S."/>
            <person name="Jogler M."/>
            <person name="Boedeker C."/>
            <person name="Pinto D."/>
            <person name="Vollmers J."/>
            <person name="Rivas-Marin E."/>
            <person name="Kohn T."/>
            <person name="Peeters S.H."/>
            <person name="Heuer A."/>
            <person name="Rast P."/>
            <person name="Oberbeckmann S."/>
            <person name="Bunk B."/>
            <person name="Jeske O."/>
            <person name="Meyerdierks A."/>
            <person name="Storesund J.E."/>
            <person name="Kallscheuer N."/>
            <person name="Luecker S."/>
            <person name="Lage O.M."/>
            <person name="Pohl T."/>
            <person name="Merkel B.J."/>
            <person name="Hornburger P."/>
            <person name="Mueller R.-W."/>
            <person name="Bruemmer F."/>
            <person name="Labrenz M."/>
            <person name="Spormann A.M."/>
            <person name="Op den Camp H."/>
            <person name="Overmann J."/>
            <person name="Amann R."/>
            <person name="Jetten M.S.M."/>
            <person name="Mascher T."/>
            <person name="Medema M.H."/>
            <person name="Devos D.P."/>
            <person name="Kaster A.-K."/>
            <person name="Ovreas L."/>
            <person name="Rohde M."/>
            <person name="Galperin M.Y."/>
            <person name="Jogler C."/>
        </authorList>
    </citation>
    <scope>NUCLEOTIDE SEQUENCE [LARGE SCALE GENOMIC DNA]</scope>
    <source>
        <strain evidence="2 3">Pla133</strain>
    </source>
</reference>
<feature type="compositionally biased region" description="Basic and acidic residues" evidence="1">
    <location>
        <begin position="49"/>
        <end position="61"/>
    </location>
</feature>
<feature type="region of interest" description="Disordered" evidence="1">
    <location>
        <begin position="37"/>
        <end position="61"/>
    </location>
</feature>
<dbReference type="EMBL" id="CP036287">
    <property type="protein sequence ID" value="QDU66186.1"/>
    <property type="molecule type" value="Genomic_DNA"/>
</dbReference>
<gene>
    <name evidence="2" type="ORF">Pla133_12520</name>
</gene>
<keyword evidence="3" id="KW-1185">Reference proteome</keyword>
<evidence type="ECO:0000256" key="1">
    <source>
        <dbReference type="SAM" id="MobiDB-lite"/>
    </source>
</evidence>
<accession>A0A518BGU7</accession>
<proteinExistence type="predicted"/>
<sequence length="61" mass="6628">MRSGSGLNLLFDRDLKALDYAVASPREAAAEIAVRPQPRGRRGATAMRHLLDAEPRPRASA</sequence>
<organism evidence="2 3">
    <name type="scientific">Engelhardtia mirabilis</name>
    <dbReference type="NCBI Taxonomy" id="2528011"/>
    <lineage>
        <taxon>Bacteria</taxon>
        <taxon>Pseudomonadati</taxon>
        <taxon>Planctomycetota</taxon>
        <taxon>Planctomycetia</taxon>
        <taxon>Planctomycetia incertae sedis</taxon>
        <taxon>Engelhardtia</taxon>
    </lineage>
</organism>
<dbReference type="Proteomes" id="UP000316921">
    <property type="component" value="Chromosome"/>
</dbReference>
<name>A0A518BGU7_9BACT</name>
<dbReference type="AlphaFoldDB" id="A0A518BGU7"/>
<protein>
    <submittedName>
        <fullName evidence="2">Uncharacterized protein</fullName>
    </submittedName>
</protein>
<evidence type="ECO:0000313" key="3">
    <source>
        <dbReference type="Proteomes" id="UP000316921"/>
    </source>
</evidence>
<evidence type="ECO:0000313" key="2">
    <source>
        <dbReference type="EMBL" id="QDU66186.1"/>
    </source>
</evidence>